<accession>A0AAV0EAG5</accession>
<dbReference type="PANTHER" id="PTHR31286:SF168">
    <property type="entry name" value="DUF4283 DOMAIN-CONTAINING PROTEIN"/>
    <property type="match status" value="1"/>
</dbReference>
<proteinExistence type="predicted"/>
<dbReference type="InterPro" id="IPR040256">
    <property type="entry name" value="At4g02000-like"/>
</dbReference>
<gene>
    <name evidence="2" type="ORF">CEPIT_LOCUS23252</name>
</gene>
<dbReference type="Pfam" id="PF14111">
    <property type="entry name" value="DUF4283"/>
    <property type="match status" value="1"/>
</dbReference>
<dbReference type="EMBL" id="CAMAPF010000916">
    <property type="protein sequence ID" value="CAH9120857.1"/>
    <property type="molecule type" value="Genomic_DNA"/>
</dbReference>
<dbReference type="PANTHER" id="PTHR31286">
    <property type="entry name" value="GLYCINE-RICH CELL WALL STRUCTURAL PROTEIN 1.8-LIKE"/>
    <property type="match status" value="1"/>
</dbReference>
<name>A0AAV0EAG5_9ASTE</name>
<keyword evidence="3" id="KW-1185">Reference proteome</keyword>
<organism evidence="2 3">
    <name type="scientific">Cuscuta epithymum</name>
    <dbReference type="NCBI Taxonomy" id="186058"/>
    <lineage>
        <taxon>Eukaryota</taxon>
        <taxon>Viridiplantae</taxon>
        <taxon>Streptophyta</taxon>
        <taxon>Embryophyta</taxon>
        <taxon>Tracheophyta</taxon>
        <taxon>Spermatophyta</taxon>
        <taxon>Magnoliopsida</taxon>
        <taxon>eudicotyledons</taxon>
        <taxon>Gunneridae</taxon>
        <taxon>Pentapetalae</taxon>
        <taxon>asterids</taxon>
        <taxon>lamiids</taxon>
        <taxon>Solanales</taxon>
        <taxon>Convolvulaceae</taxon>
        <taxon>Cuscuteae</taxon>
        <taxon>Cuscuta</taxon>
        <taxon>Cuscuta subgen. Cuscuta</taxon>
    </lineage>
</organism>
<comment type="caution">
    <text evidence="2">The sequence shown here is derived from an EMBL/GenBank/DDBJ whole genome shotgun (WGS) entry which is preliminary data.</text>
</comment>
<evidence type="ECO:0000259" key="1">
    <source>
        <dbReference type="Pfam" id="PF14111"/>
    </source>
</evidence>
<evidence type="ECO:0000313" key="2">
    <source>
        <dbReference type="EMBL" id="CAH9120857.1"/>
    </source>
</evidence>
<dbReference type="Proteomes" id="UP001152523">
    <property type="component" value="Unassembled WGS sequence"/>
</dbReference>
<protein>
    <recommendedName>
        <fullName evidence="1">DUF4283 domain-containing protein</fullName>
    </recommendedName>
</protein>
<feature type="domain" description="DUF4283" evidence="1">
    <location>
        <begin position="166"/>
        <end position="244"/>
    </location>
</feature>
<dbReference type="AlphaFoldDB" id="A0AAV0EAG5"/>
<evidence type="ECO:0000313" key="3">
    <source>
        <dbReference type="Proteomes" id="UP001152523"/>
    </source>
</evidence>
<reference evidence="2" key="1">
    <citation type="submission" date="2022-07" db="EMBL/GenBank/DDBJ databases">
        <authorList>
            <person name="Macas J."/>
            <person name="Novak P."/>
            <person name="Neumann P."/>
        </authorList>
    </citation>
    <scope>NUCLEOTIDE SEQUENCE</scope>
</reference>
<dbReference type="InterPro" id="IPR025558">
    <property type="entry name" value="DUF4283"/>
</dbReference>
<sequence>MGKKKNTLLIGESSSRITRSKTGNFDILADCDDEFPALGSITPVAPDAGAKTGDAAKPGQIVAKLSGQSVPKLGANKTATSPNKMSEPVLIKQAQENASAKLAQNVTASLLEKEQNKNGDAGVVKPWSSLFKDNRDPSNGLKLRYIQPKGTSLDFTDRDLPSMVDMWGFCLVGFFSGKFPGLKVIYDLKNTWGVSCIVNTHSKGWIIFKFQNDEDRSKVLNGGPYTIFGIQLMLKALSEDFSFDDEEFLKVPIWVKFPNLHMKLWNEEAMSEVASMVGVPLSTDKITQNRSNHHFARVLIEVDVSKPPPLSFPIRLPSCKVVKQMVVYETFPNFCFHCKIYGHHPFICKKLVAKEQDESIVEKEKESEEIVVAKTAQHVELRAEMNGETGVMPIVPAATVEDTKEATTHDQTVAQGAVLGVQPAATILHSAPTAQGAGLGVQSDATVLHSAPTAQGHSKLAKGCSKADENDSEVVLEDIERIVMDERNLKLNDVVIKFAVINGKTLKLAVKPFKFVCASVIRVDTSLRLTDDLDRKGITFTAKCLEAMPGVTKKNGEICFDSKFTTPFRAFFGV</sequence>